<name>A0A4R0YTN0_9GAMM</name>
<dbReference type="Pfam" id="PF13641">
    <property type="entry name" value="Glyco_tranf_2_3"/>
    <property type="match status" value="1"/>
</dbReference>
<dbReference type="PANTHER" id="PTHR43630">
    <property type="entry name" value="POLY-BETA-1,6-N-ACETYL-D-GLUCOSAMINE SYNTHASE"/>
    <property type="match status" value="1"/>
</dbReference>
<keyword evidence="4 10" id="KW-0328">Glycosyltransferase</keyword>
<feature type="transmembrane region" description="Helical" evidence="10">
    <location>
        <begin position="309"/>
        <end position="328"/>
    </location>
</feature>
<evidence type="ECO:0000256" key="5">
    <source>
        <dbReference type="ARBA" id="ARBA00022679"/>
    </source>
</evidence>
<accession>A0A4R0YTN0</accession>
<evidence type="ECO:0000256" key="3">
    <source>
        <dbReference type="ARBA" id="ARBA00022475"/>
    </source>
</evidence>
<keyword evidence="7 10" id="KW-1133">Transmembrane helix</keyword>
<evidence type="ECO:0000256" key="8">
    <source>
        <dbReference type="ARBA" id="ARBA00023136"/>
    </source>
</evidence>
<evidence type="ECO:0000313" key="11">
    <source>
        <dbReference type="EMBL" id="TCI09620.1"/>
    </source>
</evidence>
<dbReference type="SUPFAM" id="SSF53448">
    <property type="entry name" value="Nucleotide-diphospho-sugar transferases"/>
    <property type="match status" value="1"/>
</dbReference>
<dbReference type="Proteomes" id="UP000291822">
    <property type="component" value="Unassembled WGS sequence"/>
</dbReference>
<dbReference type="EC" id="2.4.1.-" evidence="10"/>
<evidence type="ECO:0000256" key="7">
    <source>
        <dbReference type="ARBA" id="ARBA00022989"/>
    </source>
</evidence>
<dbReference type="InterPro" id="IPR023853">
    <property type="entry name" value="PGA_PgaC/IcaA"/>
</dbReference>
<organism evidence="11 12">
    <name type="scientific">Dyella soli</name>
    <dbReference type="NCBI Taxonomy" id="522319"/>
    <lineage>
        <taxon>Bacteria</taxon>
        <taxon>Pseudomonadati</taxon>
        <taxon>Pseudomonadota</taxon>
        <taxon>Gammaproteobacteria</taxon>
        <taxon>Lysobacterales</taxon>
        <taxon>Rhodanobacteraceae</taxon>
        <taxon>Dyella</taxon>
    </lineage>
</organism>
<keyword evidence="8 10" id="KW-0472">Membrane</keyword>
<feature type="transmembrane region" description="Helical" evidence="10">
    <location>
        <begin position="386"/>
        <end position="405"/>
    </location>
</feature>
<evidence type="ECO:0000313" key="12">
    <source>
        <dbReference type="Proteomes" id="UP000291822"/>
    </source>
</evidence>
<dbReference type="GO" id="GO:0043708">
    <property type="term" value="P:cell adhesion involved in biofilm formation"/>
    <property type="evidence" value="ECO:0007669"/>
    <property type="project" value="InterPro"/>
</dbReference>
<keyword evidence="5 10" id="KW-0808">Transferase</keyword>
<dbReference type="RefSeq" id="WP_131406832.1">
    <property type="nucleotide sequence ID" value="NZ_SJTG01000002.1"/>
</dbReference>
<comment type="subcellular location">
    <subcellularLocation>
        <location evidence="1 10">Cell membrane</location>
        <topology evidence="1 10">Multi-pass membrane protein</topology>
    </subcellularLocation>
</comment>
<comment type="similarity">
    <text evidence="2 10">Belongs to the glycosyltransferase 2 family.</text>
</comment>
<sequence>MTPITHAWMVAVQIAKAYIFFYPLTMSCIWMLGALVFYLRYERHPHRRVSEPPLLSDYPFVAVLVPCYNEQHNIEETIDALMELQYPNFEVVAINDGSTDDTEKLLDALAAQHPRLRVIHHVKNQGKAVGLNTGALLTRADILVGIDGDARLDPWAIHWLVAHFEVASVGAVTGNPRMRNRSTLIGRIQVGEFSSMVGMIKRAQRALGAMFTISGAVSAFRRSALHEVGYWTHHRLTEDVDISWKLQVAGWDIRFEPRALCWILMPETYAGLWKQRLRWAMGGAQVMLSHAGQMLHWRCARLWPLYIEYYLSIIWAWLFSFALAFRVLDLVAIHVDLGSAAVLLPGSAGFLLGTSCLAQMLVGFLLDRPYDRDLLRNYLWAIWYPAVYWLIATASAVAGIPRVLLQDRQERARWQSPDRGVVP</sequence>
<protein>
    <recommendedName>
        <fullName evidence="9 10">Poly-beta-1,6-N-acetyl-D-glucosamine synthase</fullName>
        <shortName evidence="10">Poly-beta-1,6-GlcNAc synthase</shortName>
        <ecNumber evidence="10">2.4.1.-</ecNumber>
    </recommendedName>
</protein>
<reference evidence="11 12" key="1">
    <citation type="submission" date="2019-02" db="EMBL/GenBank/DDBJ databases">
        <title>Dyella amyloliquefaciens sp. nov., isolated from forest soil.</title>
        <authorList>
            <person name="Gao Z.-H."/>
            <person name="Qiu L.-H."/>
        </authorList>
    </citation>
    <scope>NUCLEOTIDE SEQUENCE [LARGE SCALE GENOMIC DNA]</scope>
    <source>
        <strain evidence="11 12">KACC 12747</strain>
    </source>
</reference>
<comment type="caution">
    <text evidence="11">The sequence shown here is derived from an EMBL/GenBank/DDBJ whole genome shotgun (WGS) entry which is preliminary data.</text>
</comment>
<dbReference type="InterPro" id="IPR029044">
    <property type="entry name" value="Nucleotide-diphossugar_trans"/>
</dbReference>
<evidence type="ECO:0000256" key="6">
    <source>
        <dbReference type="ARBA" id="ARBA00022692"/>
    </source>
</evidence>
<feature type="transmembrane region" description="Helical" evidence="10">
    <location>
        <begin position="340"/>
        <end position="366"/>
    </location>
</feature>
<dbReference type="EMBL" id="SJTG01000002">
    <property type="protein sequence ID" value="TCI09620.1"/>
    <property type="molecule type" value="Genomic_DNA"/>
</dbReference>
<evidence type="ECO:0000256" key="10">
    <source>
        <dbReference type="RuleBase" id="RU364028"/>
    </source>
</evidence>
<dbReference type="CDD" id="cd06423">
    <property type="entry name" value="CESA_like"/>
    <property type="match status" value="1"/>
</dbReference>
<dbReference type="Gene3D" id="3.90.550.10">
    <property type="entry name" value="Spore Coat Polysaccharide Biosynthesis Protein SpsA, Chain A"/>
    <property type="match status" value="1"/>
</dbReference>
<evidence type="ECO:0000256" key="4">
    <source>
        <dbReference type="ARBA" id="ARBA00022676"/>
    </source>
</evidence>
<evidence type="ECO:0000256" key="1">
    <source>
        <dbReference type="ARBA" id="ARBA00004651"/>
    </source>
</evidence>
<dbReference type="GO" id="GO:0008375">
    <property type="term" value="F:acetylglucosaminyltransferase activity"/>
    <property type="evidence" value="ECO:0007669"/>
    <property type="project" value="UniProtKB-UniRule"/>
</dbReference>
<gene>
    <name evidence="11" type="primary">pgaC</name>
    <name evidence="11" type="ORF">EZM97_11690</name>
</gene>
<dbReference type="GO" id="GO:0005886">
    <property type="term" value="C:plasma membrane"/>
    <property type="evidence" value="ECO:0007669"/>
    <property type="project" value="UniProtKB-SubCell"/>
</dbReference>
<dbReference type="NCBIfam" id="TIGR03937">
    <property type="entry name" value="PgaC_IcaA"/>
    <property type="match status" value="1"/>
</dbReference>
<keyword evidence="3 10" id="KW-1003">Cell membrane</keyword>
<evidence type="ECO:0000256" key="2">
    <source>
        <dbReference type="ARBA" id="ARBA00006739"/>
    </source>
</evidence>
<proteinExistence type="inferred from homology"/>
<dbReference type="PANTHER" id="PTHR43630:SF1">
    <property type="entry name" value="POLY-BETA-1,6-N-ACETYL-D-GLUCOSAMINE SYNTHASE"/>
    <property type="match status" value="1"/>
</dbReference>
<dbReference type="AlphaFoldDB" id="A0A4R0YTN0"/>
<evidence type="ECO:0000256" key="9">
    <source>
        <dbReference type="NCBIfam" id="TIGR03937"/>
    </source>
</evidence>
<keyword evidence="12" id="KW-1185">Reference proteome</keyword>
<feature type="transmembrane region" description="Helical" evidence="10">
    <location>
        <begin position="20"/>
        <end position="39"/>
    </location>
</feature>
<keyword evidence="6 10" id="KW-0812">Transmembrane</keyword>